<evidence type="ECO:0000259" key="7">
    <source>
        <dbReference type="Pfam" id="PF14322"/>
    </source>
</evidence>
<dbReference type="AlphaFoldDB" id="A0A4R8ME14"/>
<evidence type="ECO:0000313" key="8">
    <source>
        <dbReference type="EMBL" id="TDY64070.1"/>
    </source>
</evidence>
<comment type="subcellular location">
    <subcellularLocation>
        <location evidence="1">Cell outer membrane</location>
    </subcellularLocation>
</comment>
<reference evidence="8 9" key="1">
    <citation type="submission" date="2019-03" db="EMBL/GenBank/DDBJ databases">
        <title>Genomic Encyclopedia of Type Strains, Phase III (KMG-III): the genomes of soil and plant-associated and newly described type strains.</title>
        <authorList>
            <person name="Whitman W."/>
        </authorList>
    </citation>
    <scope>NUCLEOTIDE SEQUENCE [LARGE SCALE GENOMIC DNA]</scope>
    <source>
        <strain evidence="8 9">CECT 8301</strain>
    </source>
</reference>
<sequence length="500" mass="56834">MKKLKYIILFFGLVACSDLDEQVYSEISPSNFYQNAGEAEVALTSVYNSYNRAVSLFDFGLASLAVMPSPKMIARVPWRRMWGNYTTSASDAVSLPRVWNPLYQGVFRANVVMSELKGSEFESEAEEIKRKEIIAEAKFLRAWSFFNLVQLFGDVPLPLEPTTTVVGAQLPRTAIAKVYEQIILDLQDAETGLPSIKRGETEIGRPIQATAKFLLAKVYLTMAGLPLQDPTTMALAQNKLQEVLNLEDTPQGYSLLSSYEDAIRVDNNNERIFAMQQTQVSADQGTAFGHVWGASNRFDPSLGIGQFHGGYTQEFYDSFEETDERRDVTMLYSYEDNTGVIRTYKGEEYDERWGIFQNKYVDFDQSCCDGDPDMIIYRYADALLMAAEIENSLNGPTEKAYGFLNRVRRRAIATDAPIGMTQSEFSEYVYEERYRELSFEFQEVYDIRRLGKVEEALSQHAENITFSPTHTEYKAGFNLWPLPIAEVQTNPNILTNNPDW</sequence>
<evidence type="ECO:0000313" key="9">
    <source>
        <dbReference type="Proteomes" id="UP000294824"/>
    </source>
</evidence>
<evidence type="ECO:0000256" key="1">
    <source>
        <dbReference type="ARBA" id="ARBA00004442"/>
    </source>
</evidence>
<dbReference type="RefSeq" id="WP_133966262.1">
    <property type="nucleotide sequence ID" value="NZ_SORL01000007.1"/>
</dbReference>
<keyword evidence="3" id="KW-0732">Signal</keyword>
<protein>
    <submittedName>
        <fullName evidence="8">Putative outer membrane starch-binding protein</fullName>
    </submittedName>
</protein>
<comment type="caution">
    <text evidence="8">The sequence shown here is derived from an EMBL/GenBank/DDBJ whole genome shotgun (WGS) entry which is preliminary data.</text>
</comment>
<evidence type="ECO:0000256" key="5">
    <source>
        <dbReference type="ARBA" id="ARBA00023237"/>
    </source>
</evidence>
<dbReference type="Proteomes" id="UP000294824">
    <property type="component" value="Unassembled WGS sequence"/>
</dbReference>
<dbReference type="Pfam" id="PF07980">
    <property type="entry name" value="SusD_RagB"/>
    <property type="match status" value="1"/>
</dbReference>
<organism evidence="8 9">
    <name type="scientific">Algibacter lectus</name>
    <dbReference type="NCBI Taxonomy" id="221126"/>
    <lineage>
        <taxon>Bacteria</taxon>
        <taxon>Pseudomonadati</taxon>
        <taxon>Bacteroidota</taxon>
        <taxon>Flavobacteriia</taxon>
        <taxon>Flavobacteriales</taxon>
        <taxon>Flavobacteriaceae</taxon>
        <taxon>Algibacter</taxon>
    </lineage>
</organism>
<evidence type="ECO:0000256" key="4">
    <source>
        <dbReference type="ARBA" id="ARBA00023136"/>
    </source>
</evidence>
<dbReference type="InterPro" id="IPR011990">
    <property type="entry name" value="TPR-like_helical_dom_sf"/>
</dbReference>
<proteinExistence type="inferred from homology"/>
<gene>
    <name evidence="8" type="ORF">DFQ06_0971</name>
</gene>
<dbReference type="EMBL" id="SORL01000007">
    <property type="protein sequence ID" value="TDY64070.1"/>
    <property type="molecule type" value="Genomic_DNA"/>
</dbReference>
<feature type="domain" description="SusD-like N-terminal" evidence="7">
    <location>
        <begin position="78"/>
        <end position="220"/>
    </location>
</feature>
<keyword evidence="4" id="KW-0472">Membrane</keyword>
<evidence type="ECO:0000259" key="6">
    <source>
        <dbReference type="Pfam" id="PF07980"/>
    </source>
</evidence>
<dbReference type="PROSITE" id="PS51257">
    <property type="entry name" value="PROKAR_LIPOPROTEIN"/>
    <property type="match status" value="1"/>
</dbReference>
<accession>A0A4R8ME14</accession>
<dbReference type="InterPro" id="IPR033985">
    <property type="entry name" value="SusD-like_N"/>
</dbReference>
<dbReference type="GO" id="GO:0009279">
    <property type="term" value="C:cell outer membrane"/>
    <property type="evidence" value="ECO:0007669"/>
    <property type="project" value="UniProtKB-SubCell"/>
</dbReference>
<evidence type="ECO:0000256" key="3">
    <source>
        <dbReference type="ARBA" id="ARBA00022729"/>
    </source>
</evidence>
<keyword evidence="5" id="KW-0998">Cell outer membrane</keyword>
<dbReference type="SUPFAM" id="SSF48452">
    <property type="entry name" value="TPR-like"/>
    <property type="match status" value="1"/>
</dbReference>
<dbReference type="Pfam" id="PF14322">
    <property type="entry name" value="SusD-like_3"/>
    <property type="match status" value="1"/>
</dbReference>
<dbReference type="Gene3D" id="1.25.40.390">
    <property type="match status" value="1"/>
</dbReference>
<keyword evidence="9" id="KW-1185">Reference proteome</keyword>
<dbReference type="InterPro" id="IPR012944">
    <property type="entry name" value="SusD_RagB_dom"/>
</dbReference>
<comment type="similarity">
    <text evidence="2">Belongs to the SusD family.</text>
</comment>
<name>A0A4R8ME14_9FLAO</name>
<feature type="domain" description="RagB/SusD" evidence="6">
    <location>
        <begin position="310"/>
        <end position="500"/>
    </location>
</feature>
<evidence type="ECO:0000256" key="2">
    <source>
        <dbReference type="ARBA" id="ARBA00006275"/>
    </source>
</evidence>